<keyword evidence="4" id="KW-0408">Iron</keyword>
<evidence type="ECO:0000256" key="2">
    <source>
        <dbReference type="ARBA" id="ARBA00004196"/>
    </source>
</evidence>
<evidence type="ECO:0000259" key="7">
    <source>
        <dbReference type="Pfam" id="PF00384"/>
    </source>
</evidence>
<keyword evidence="10" id="KW-1185">Reference proteome</keyword>
<keyword evidence="5" id="KW-0479">Metal-binding</keyword>
<name>D1CAU3_SPHTD</name>
<evidence type="ECO:0000256" key="3">
    <source>
        <dbReference type="ARBA" id="ARBA00010312"/>
    </source>
</evidence>
<evidence type="ECO:0000259" key="8">
    <source>
        <dbReference type="Pfam" id="PF01568"/>
    </source>
</evidence>
<dbReference type="Gene3D" id="3.40.228.10">
    <property type="entry name" value="Dimethylsulfoxide Reductase, domain 2"/>
    <property type="match status" value="2"/>
</dbReference>
<keyword evidence="4" id="KW-0004">4Fe-4S</keyword>
<accession>D1CAU3</accession>
<dbReference type="InterPro" id="IPR009010">
    <property type="entry name" value="Asp_de-COase-like_dom_sf"/>
</dbReference>
<dbReference type="KEGG" id="sti:Sthe_2475"/>
<dbReference type="OrthoDB" id="9805142at2"/>
<evidence type="ECO:0000256" key="4">
    <source>
        <dbReference type="ARBA" id="ARBA00022485"/>
    </source>
</evidence>
<gene>
    <name evidence="9" type="ordered locus">Sthe_2475</name>
</gene>
<dbReference type="SUPFAM" id="SSF53706">
    <property type="entry name" value="Formate dehydrogenase/DMSO reductase, domains 1-3"/>
    <property type="match status" value="1"/>
</dbReference>
<organism evidence="9 10">
    <name type="scientific">Sphaerobacter thermophilus (strain ATCC 49802 / DSM 20745 / KCCM 41009 / NCIMB 13125 / S 6022)</name>
    <dbReference type="NCBI Taxonomy" id="479434"/>
    <lineage>
        <taxon>Bacteria</taxon>
        <taxon>Pseudomonadati</taxon>
        <taxon>Thermomicrobiota</taxon>
        <taxon>Thermomicrobia</taxon>
        <taxon>Sphaerobacterales</taxon>
        <taxon>Sphaerobacterineae</taxon>
        <taxon>Sphaerobacteraceae</taxon>
        <taxon>Sphaerobacter</taxon>
    </lineage>
</organism>
<dbReference type="eggNOG" id="COG0243">
    <property type="taxonomic scope" value="Bacteria"/>
</dbReference>
<dbReference type="Pfam" id="PF01568">
    <property type="entry name" value="Molydop_binding"/>
    <property type="match status" value="1"/>
</dbReference>
<dbReference type="PANTHER" id="PTHR43598">
    <property type="entry name" value="TUNGSTEN-CONTAINING FORMYLMETHANOFURAN DEHYDROGENASE 2 SUBUNIT B"/>
    <property type="match status" value="1"/>
</dbReference>
<dbReference type="SUPFAM" id="SSF50692">
    <property type="entry name" value="ADC-like"/>
    <property type="match status" value="1"/>
</dbReference>
<dbReference type="Pfam" id="PF00384">
    <property type="entry name" value="Molybdopterin"/>
    <property type="match status" value="1"/>
</dbReference>
<evidence type="ECO:0000256" key="5">
    <source>
        <dbReference type="ARBA" id="ARBA00022723"/>
    </source>
</evidence>
<comment type="similarity">
    <text evidence="3">Belongs to the prokaryotic molybdopterin-containing oxidoreductase family.</text>
</comment>
<dbReference type="Proteomes" id="UP000002027">
    <property type="component" value="Chromosome 2"/>
</dbReference>
<dbReference type="PANTHER" id="PTHR43598:SF1">
    <property type="entry name" value="FORMATE DEHYDROGENASE-O MAJOR SUBUNIT"/>
    <property type="match status" value="1"/>
</dbReference>
<dbReference type="GO" id="GO:0051539">
    <property type="term" value="F:4 iron, 4 sulfur cluster binding"/>
    <property type="evidence" value="ECO:0007669"/>
    <property type="project" value="UniProtKB-KW"/>
</dbReference>
<comment type="cofactor">
    <cofactor evidence="1">
        <name>[4Fe-4S] cluster</name>
        <dbReference type="ChEBI" id="CHEBI:49883"/>
    </cofactor>
</comment>
<dbReference type="InterPro" id="IPR006657">
    <property type="entry name" value="MoPterin_dinucl-bd_dom"/>
</dbReference>
<keyword evidence="4" id="KW-0411">Iron-sulfur</keyword>
<feature type="domain" description="Molybdopterin dinucleotide-binding" evidence="8">
    <location>
        <begin position="726"/>
        <end position="843"/>
    </location>
</feature>
<dbReference type="GO" id="GO:0016491">
    <property type="term" value="F:oxidoreductase activity"/>
    <property type="evidence" value="ECO:0007669"/>
    <property type="project" value="UniProtKB-KW"/>
</dbReference>
<protein>
    <submittedName>
        <fullName evidence="9">Nitrate reductase</fullName>
        <ecNumber evidence="9">1.7.99.4</ecNumber>
    </submittedName>
</protein>
<dbReference type="GO" id="GO:0030151">
    <property type="term" value="F:molybdenum ion binding"/>
    <property type="evidence" value="ECO:0007669"/>
    <property type="project" value="TreeGrafter"/>
</dbReference>
<feature type="domain" description="Molybdopterin oxidoreductase" evidence="7">
    <location>
        <begin position="14"/>
        <end position="417"/>
    </location>
</feature>
<dbReference type="GO" id="GO:0009055">
    <property type="term" value="F:electron transfer activity"/>
    <property type="evidence" value="ECO:0007669"/>
    <property type="project" value="TreeGrafter"/>
</dbReference>
<evidence type="ECO:0000256" key="6">
    <source>
        <dbReference type="ARBA" id="ARBA00023002"/>
    </source>
</evidence>
<dbReference type="Gene3D" id="3.40.50.740">
    <property type="match status" value="1"/>
</dbReference>
<dbReference type="EC" id="1.7.99.4" evidence="9"/>
<dbReference type="eggNOG" id="COG3383">
    <property type="taxonomic scope" value="Bacteria"/>
</dbReference>
<dbReference type="Gene3D" id="2.40.40.20">
    <property type="match status" value="1"/>
</dbReference>
<evidence type="ECO:0000313" key="10">
    <source>
        <dbReference type="Proteomes" id="UP000002027"/>
    </source>
</evidence>
<keyword evidence="6 9" id="KW-0560">Oxidoreductase</keyword>
<dbReference type="CDD" id="cd02792">
    <property type="entry name" value="MopB_CT_Formate-Dh-Na-like"/>
    <property type="match status" value="1"/>
</dbReference>
<reference evidence="9 10" key="2">
    <citation type="journal article" date="2010" name="Stand. Genomic Sci.">
        <title>Complete genome sequence of Desulfohalobium retbaense type strain (HR(100)).</title>
        <authorList>
            <person name="Spring S."/>
            <person name="Nolan M."/>
            <person name="Lapidus A."/>
            <person name="Glavina Del Rio T."/>
            <person name="Copeland A."/>
            <person name="Tice H."/>
            <person name="Cheng J.F."/>
            <person name="Lucas S."/>
            <person name="Land M."/>
            <person name="Chen F."/>
            <person name="Bruce D."/>
            <person name="Goodwin L."/>
            <person name="Pitluck S."/>
            <person name="Ivanova N."/>
            <person name="Mavromatis K."/>
            <person name="Mikhailova N."/>
            <person name="Pati A."/>
            <person name="Chen A."/>
            <person name="Palaniappan K."/>
            <person name="Hauser L."/>
            <person name="Chang Y.J."/>
            <person name="Jeffries C.D."/>
            <person name="Munk C."/>
            <person name="Kiss H."/>
            <person name="Chain P."/>
            <person name="Han C."/>
            <person name="Brettin T."/>
            <person name="Detter J.C."/>
            <person name="Schuler E."/>
            <person name="Goker M."/>
            <person name="Rohde M."/>
            <person name="Bristow J."/>
            <person name="Eisen J.A."/>
            <person name="Markowitz V."/>
            <person name="Hugenholtz P."/>
            <person name="Kyrpides N.C."/>
            <person name="Klenk H.P."/>
        </authorList>
    </citation>
    <scope>NUCLEOTIDE SEQUENCE [LARGE SCALE GENOMIC DNA]</scope>
    <source>
        <strain evidence="10">ATCC 49802 / DSM 20745 / S 6022</strain>
    </source>
</reference>
<reference evidence="10" key="1">
    <citation type="submission" date="2009-11" db="EMBL/GenBank/DDBJ databases">
        <title>The complete chromosome 2 of Sphaerobacter thermophilus DSM 20745.</title>
        <authorList>
            <person name="Lucas S."/>
            <person name="Copeland A."/>
            <person name="Lapidus A."/>
            <person name="Glavina del Rio T."/>
            <person name="Dalin E."/>
            <person name="Tice H."/>
            <person name="Bruce D."/>
            <person name="Goodwin L."/>
            <person name="Pitluck S."/>
            <person name="Kyrpides N."/>
            <person name="Mavromatis K."/>
            <person name="Ivanova N."/>
            <person name="Mikhailova N."/>
            <person name="LaButti K.M."/>
            <person name="Clum A."/>
            <person name="Sun H.I."/>
            <person name="Brettin T."/>
            <person name="Detter J.C."/>
            <person name="Han C."/>
            <person name="Larimer F."/>
            <person name="Land M."/>
            <person name="Hauser L."/>
            <person name="Markowitz V."/>
            <person name="Cheng J.F."/>
            <person name="Hugenholtz P."/>
            <person name="Woyke T."/>
            <person name="Wu D."/>
            <person name="Steenblock K."/>
            <person name="Schneider S."/>
            <person name="Pukall R."/>
            <person name="Goeker M."/>
            <person name="Klenk H.P."/>
            <person name="Eisen J.A."/>
        </authorList>
    </citation>
    <scope>NUCLEOTIDE SEQUENCE [LARGE SCALE GENOMIC DNA]</scope>
    <source>
        <strain evidence="10">ATCC 49802 / DSM 20745 / S 6022</strain>
    </source>
</reference>
<proteinExistence type="inferred from homology"/>
<dbReference type="GO" id="GO:0043546">
    <property type="term" value="F:molybdopterin cofactor binding"/>
    <property type="evidence" value="ECO:0007669"/>
    <property type="project" value="InterPro"/>
</dbReference>
<dbReference type="GO" id="GO:0009061">
    <property type="term" value="P:anaerobic respiration"/>
    <property type="evidence" value="ECO:0007669"/>
    <property type="project" value="TreeGrafter"/>
</dbReference>
<evidence type="ECO:0000313" key="9">
    <source>
        <dbReference type="EMBL" id="ACZ39890.1"/>
    </source>
</evidence>
<dbReference type="InParanoid" id="D1CAU3"/>
<dbReference type="STRING" id="479434.Sthe_2475"/>
<dbReference type="InterPro" id="IPR006656">
    <property type="entry name" value="Mopterin_OxRdtase"/>
</dbReference>
<dbReference type="HOGENOM" id="CLU_000422_1_2_0"/>
<dbReference type="AlphaFoldDB" id="D1CAU3"/>
<comment type="subcellular location">
    <subcellularLocation>
        <location evidence="2">Cell envelope</location>
    </subcellularLocation>
</comment>
<evidence type="ECO:0000256" key="1">
    <source>
        <dbReference type="ARBA" id="ARBA00001966"/>
    </source>
</evidence>
<dbReference type="GO" id="GO:0030313">
    <property type="term" value="C:cell envelope"/>
    <property type="evidence" value="ECO:0007669"/>
    <property type="project" value="UniProtKB-SubCell"/>
</dbReference>
<dbReference type="EMBL" id="CP001824">
    <property type="protein sequence ID" value="ACZ39890.1"/>
    <property type="molecule type" value="Genomic_DNA"/>
</dbReference>
<sequence length="863" mass="96376">MPGLGARLGRGGATTTLQSLADSDCIVIMGSNMAENHPVGFRFVVRAKTRGATVIHVDPRFSRTSALADLYVPLRAGTDLAVLGGLINYVINSERWNTDPFFKEYVTHYTNASVIINPEYQGPEDLGGIFSGYIPEERRYETDTWQYAGQDERPAASEDKAQTAEPRPEYIGRLDEPVRRDPTLQDPNCVFQIVKRHYARYTPEMVERISGIPQDVFIRLAETILENSGRDRTTAFCYAVAWTQHTNGTQTIGACALLQLLLGNIGRPGGGILALRGHATIQGSTDIPTLYNLLPGYLPMPMATALERDESLDAYLRRNRPMTGAWYNTPAYLVSLLKAWYGDAATPENDFCYDLVPKIGGDASFQAMIPMMKDGIMKGLFVMGMNPAVGGQNAILAREGLANLDWLVVRDVHEIETAAFWWDAPEVRAGKVRPQDIKTEVFLLPAALPGEKEGSFTNTQRLVQWHDKAIDPPDDVRSEVWFVYHLGRRLKELYQGDDTPKGRQIAALTWEYPTEGPHDEPVVEAIVREINGYTVADGRLVPDYTALRDDGSTACGCWIYSGIMPEEGRNRAKDRRGDERASLEWGYSWPRNVRLLYNRASADPQGRPWSERKKWIWWDEEAGRWTGYDVPDFPVTKPPDYTPPPGAVGLDAHPGDAPFVNMADGRGWLFAASGLRDGPLPTHYEPWETPVGNPLYPEHPRSPAANLLERPDNRYHEIGDPRFPYVITTYRLTEHHTAGGMSRFVPWLAELQPHGFVEISPELAEELGINNGDWVVISTLRGETESRALVTERLQPLVINGKKIHQVGMPWHFGYSGIAKGGIANDLSALVEDPNSRIHEAKAFTCNLRKGRLTRSTDEEGRG</sequence>